<dbReference type="EMBL" id="JAGWCR010000033">
    <property type="protein sequence ID" value="MBS3652589.1"/>
    <property type="molecule type" value="Genomic_DNA"/>
</dbReference>
<name>A0A942E2G5_9HYPH</name>
<sequence>MAERYRFWADQPQGIASERRAILIIDHVERVCLATDIGCREEPIRIEMRVTDFGGELMQHSAGSAGLRGTHVMRARKPYMLADNPD</sequence>
<dbReference type="RefSeq" id="WP_188258138.1">
    <property type="nucleotide sequence ID" value="NZ_JABVCF010000033.1"/>
</dbReference>
<evidence type="ECO:0000313" key="2">
    <source>
        <dbReference type="Proteomes" id="UP000680348"/>
    </source>
</evidence>
<accession>A0A942E2G5</accession>
<dbReference type="Proteomes" id="UP000680348">
    <property type="component" value="Unassembled WGS sequence"/>
</dbReference>
<protein>
    <submittedName>
        <fullName evidence="1">Uncharacterized protein</fullName>
    </submittedName>
</protein>
<reference evidence="1" key="1">
    <citation type="submission" date="2021-04" db="EMBL/GenBank/DDBJ databases">
        <title>Pseudaminobacter soli sp. nov., isolated from paddy soil contaminated by heavy metals.</title>
        <authorList>
            <person name="Zhang K."/>
        </authorList>
    </citation>
    <scope>NUCLEOTIDE SEQUENCE</scope>
    <source>
        <strain evidence="1">19-2017</strain>
    </source>
</reference>
<keyword evidence="2" id="KW-1185">Reference proteome</keyword>
<evidence type="ECO:0000313" key="1">
    <source>
        <dbReference type="EMBL" id="MBS3652589.1"/>
    </source>
</evidence>
<gene>
    <name evidence="1" type="ORF">KEU06_28850</name>
</gene>
<comment type="caution">
    <text evidence="1">The sequence shown here is derived from an EMBL/GenBank/DDBJ whole genome shotgun (WGS) entry which is preliminary data.</text>
</comment>
<organism evidence="1 2">
    <name type="scientific">Pseudaminobacter soli</name>
    <name type="common">ex Zhang et al. 2022</name>
    <dbReference type="NCBI Taxonomy" id="2831468"/>
    <lineage>
        <taxon>Bacteria</taxon>
        <taxon>Pseudomonadati</taxon>
        <taxon>Pseudomonadota</taxon>
        <taxon>Alphaproteobacteria</taxon>
        <taxon>Hyphomicrobiales</taxon>
        <taxon>Phyllobacteriaceae</taxon>
        <taxon>Pseudaminobacter</taxon>
    </lineage>
</organism>
<proteinExistence type="predicted"/>
<dbReference type="AlphaFoldDB" id="A0A942E2G5"/>